<dbReference type="OMA" id="RNCTIRA"/>
<evidence type="ECO:0000256" key="4">
    <source>
        <dbReference type="ARBA" id="ARBA00023136"/>
    </source>
</evidence>
<name>A0A182YK89_ANOST</name>
<dbReference type="Pfam" id="PF01094">
    <property type="entry name" value="ANF_receptor"/>
    <property type="match status" value="1"/>
</dbReference>
<keyword evidence="7" id="KW-1185">Reference proteome</keyword>
<dbReference type="InterPro" id="IPR028082">
    <property type="entry name" value="Peripla_BP_I"/>
</dbReference>
<dbReference type="VEuPathDB" id="VectorBase:ASTEI08875"/>
<sequence length="312" mass="34978">MCTRTSRCYWFGGPGWKKVLCYRCVCTLFVLFVLGVVVLLPTPVECGCRRLAQKPCEAICVRTSAALNRRLPGNVPGYGAADNVSFPVASSIDGWTCELRIVVIMPANTSVEASLPRVQPALEKAEGFIRREGIIPADVAIRWIPFDDRCEQARATVMAMDGTGSDSCGHLILGPSCDFALAPVARIARYIYNDGIPVITGAGYTFDFEEPKTHCENEFHMLIRTGLVSFKRMAFFMIELIRHFKWNRVVYFYERQSYYNVAGPQTGHLLMNTMAEFFRHENITYSPFSTDSARTNLTESLKEKVGLSYASK</sequence>
<evidence type="ECO:0000259" key="5">
    <source>
        <dbReference type="Pfam" id="PF01094"/>
    </source>
</evidence>
<organism evidence="6 7">
    <name type="scientific">Anopheles stephensi</name>
    <name type="common">Indo-Pakistan malaria mosquito</name>
    <dbReference type="NCBI Taxonomy" id="30069"/>
    <lineage>
        <taxon>Eukaryota</taxon>
        <taxon>Metazoa</taxon>
        <taxon>Ecdysozoa</taxon>
        <taxon>Arthropoda</taxon>
        <taxon>Hexapoda</taxon>
        <taxon>Insecta</taxon>
        <taxon>Pterygota</taxon>
        <taxon>Neoptera</taxon>
        <taxon>Endopterygota</taxon>
        <taxon>Diptera</taxon>
        <taxon>Nematocera</taxon>
        <taxon>Culicoidea</taxon>
        <taxon>Culicidae</taxon>
        <taxon>Anophelinae</taxon>
        <taxon>Anopheles</taxon>
    </lineage>
</organism>
<dbReference type="EnsemblMetazoa" id="ASTEI08875-RA">
    <property type="protein sequence ID" value="ASTEI08875-PA"/>
    <property type="gene ID" value="ASTEI08875"/>
</dbReference>
<dbReference type="Gene3D" id="3.40.50.2300">
    <property type="match status" value="1"/>
</dbReference>
<evidence type="ECO:0000256" key="1">
    <source>
        <dbReference type="ARBA" id="ARBA00004370"/>
    </source>
</evidence>
<dbReference type="VEuPathDB" id="VectorBase:ASTEI20_032665"/>
<keyword evidence="3" id="KW-1133">Transmembrane helix</keyword>
<dbReference type="Proteomes" id="UP000076408">
    <property type="component" value="Unassembled WGS sequence"/>
</dbReference>
<evidence type="ECO:0000313" key="7">
    <source>
        <dbReference type="Proteomes" id="UP000076408"/>
    </source>
</evidence>
<dbReference type="PANTHER" id="PTHR44755">
    <property type="entry name" value="NATRIURETIC PEPTIDE RECEPTOR 3-RELATED"/>
    <property type="match status" value="1"/>
</dbReference>
<evidence type="ECO:0000313" key="6">
    <source>
        <dbReference type="EnsemblMetazoa" id="ASTEI08875-PA"/>
    </source>
</evidence>
<proteinExistence type="predicted"/>
<reference evidence="7" key="1">
    <citation type="journal article" date="2014" name="Genome Biol.">
        <title>Genome analysis of a major urban malaria vector mosquito, Anopheles stephensi.</title>
        <authorList>
            <person name="Jiang X."/>
            <person name="Peery A."/>
            <person name="Hall A.B."/>
            <person name="Sharma A."/>
            <person name="Chen X.G."/>
            <person name="Waterhouse R.M."/>
            <person name="Komissarov A."/>
            <person name="Riehle M.M."/>
            <person name="Shouche Y."/>
            <person name="Sharakhova M.V."/>
            <person name="Lawson D."/>
            <person name="Pakpour N."/>
            <person name="Arensburger P."/>
            <person name="Davidson V.L."/>
            <person name="Eiglmeier K."/>
            <person name="Emrich S."/>
            <person name="George P."/>
            <person name="Kennedy R.C."/>
            <person name="Mane S.P."/>
            <person name="Maslen G."/>
            <person name="Oringanje C."/>
            <person name="Qi Y."/>
            <person name="Settlage R."/>
            <person name="Tojo M."/>
            <person name="Tubio J.M."/>
            <person name="Unger M.F."/>
            <person name="Wang B."/>
            <person name="Vernick K.D."/>
            <person name="Ribeiro J.M."/>
            <person name="James A.A."/>
            <person name="Michel K."/>
            <person name="Riehle M.A."/>
            <person name="Luckhart S."/>
            <person name="Sharakhov I.V."/>
            <person name="Tu Z."/>
        </authorList>
    </citation>
    <scope>NUCLEOTIDE SEQUENCE [LARGE SCALE GENOMIC DNA]</scope>
    <source>
        <strain evidence="7">Indian</strain>
    </source>
</reference>
<comment type="subcellular location">
    <subcellularLocation>
        <location evidence="1">Membrane</location>
    </subcellularLocation>
</comment>
<dbReference type="GO" id="GO:0016020">
    <property type="term" value="C:membrane"/>
    <property type="evidence" value="ECO:0007669"/>
    <property type="project" value="UniProtKB-SubCell"/>
</dbReference>
<keyword evidence="4" id="KW-0472">Membrane</keyword>
<reference evidence="6" key="2">
    <citation type="submission" date="2020-05" db="UniProtKB">
        <authorList>
            <consortium name="EnsemblMetazoa"/>
        </authorList>
    </citation>
    <scope>IDENTIFICATION</scope>
    <source>
        <strain evidence="6">Indian</strain>
    </source>
</reference>
<dbReference type="GO" id="GO:0038023">
    <property type="term" value="F:signaling receptor activity"/>
    <property type="evidence" value="ECO:0007669"/>
    <property type="project" value="TreeGrafter"/>
</dbReference>
<dbReference type="InterPro" id="IPR052612">
    <property type="entry name" value="ANP_Clearance_Receptor"/>
</dbReference>
<dbReference type="AlphaFoldDB" id="A0A182YK89"/>
<feature type="domain" description="Receptor ligand binding region" evidence="5">
    <location>
        <begin position="143"/>
        <end position="258"/>
    </location>
</feature>
<dbReference type="PANTHER" id="PTHR44755:SF11">
    <property type="entry name" value="ATRIAL NATRIURETIC PEPTIDE RECEPTOR 3 ISOFORM X1"/>
    <property type="match status" value="1"/>
</dbReference>
<dbReference type="InterPro" id="IPR001828">
    <property type="entry name" value="ANF_lig-bd_rcpt"/>
</dbReference>
<dbReference type="GO" id="GO:0007165">
    <property type="term" value="P:signal transduction"/>
    <property type="evidence" value="ECO:0007669"/>
    <property type="project" value="TreeGrafter"/>
</dbReference>
<dbReference type="GO" id="GO:0017046">
    <property type="term" value="F:peptide hormone binding"/>
    <property type="evidence" value="ECO:0007669"/>
    <property type="project" value="TreeGrafter"/>
</dbReference>
<dbReference type="STRING" id="30069.A0A182YK89"/>
<dbReference type="VEuPathDB" id="VectorBase:ASTE008430"/>
<evidence type="ECO:0000256" key="2">
    <source>
        <dbReference type="ARBA" id="ARBA00022692"/>
    </source>
</evidence>
<keyword evidence="2" id="KW-0812">Transmembrane</keyword>
<evidence type="ECO:0000256" key="3">
    <source>
        <dbReference type="ARBA" id="ARBA00022989"/>
    </source>
</evidence>
<accession>A0A182YK89</accession>
<dbReference type="SUPFAM" id="SSF53822">
    <property type="entry name" value="Periplasmic binding protein-like I"/>
    <property type="match status" value="1"/>
</dbReference>
<protein>
    <recommendedName>
        <fullName evidence="5">Receptor ligand binding region domain-containing protein</fullName>
    </recommendedName>
</protein>